<dbReference type="InterPro" id="IPR026029">
    <property type="entry name" value="MLI_dom"/>
</dbReference>
<evidence type="ECO:0000256" key="9">
    <source>
        <dbReference type="PIRNR" id="PIRNR001486"/>
    </source>
</evidence>
<dbReference type="RefSeq" id="WP_369894808.1">
    <property type="nucleotide sequence ID" value="NZ_JBGFFX010000001.1"/>
</dbReference>
<evidence type="ECO:0000256" key="5">
    <source>
        <dbReference type="ARBA" id="ARBA00012070"/>
    </source>
</evidence>
<dbReference type="EC" id="5.3.3.4" evidence="5 8"/>
<feature type="domain" description="Muconolactone isomerase" evidence="10">
    <location>
        <begin position="1"/>
        <end position="89"/>
    </location>
</feature>
<protein>
    <recommendedName>
        <fullName evidence="5 8">Muconolactone Delta-isomerase</fullName>
        <shortName evidence="9">MIase</shortName>
        <ecNumber evidence="5 8">5.3.3.4</ecNumber>
    </recommendedName>
</protein>
<evidence type="ECO:0000259" key="10">
    <source>
        <dbReference type="Pfam" id="PF02426"/>
    </source>
</evidence>
<reference evidence="11 12" key="1">
    <citation type="submission" date="2024-07" db="EMBL/GenBank/DDBJ databases">
        <authorList>
            <person name="Hebao G."/>
        </authorList>
    </citation>
    <scope>NUCLEOTIDE SEQUENCE [LARGE SCALE GENOMIC DNA]</scope>
    <source>
        <strain evidence="11 12">ACCC 02193</strain>
    </source>
</reference>
<evidence type="ECO:0000256" key="6">
    <source>
        <dbReference type="ARBA" id="ARBA00022797"/>
    </source>
</evidence>
<dbReference type="Proteomes" id="UP001565243">
    <property type="component" value="Unassembled WGS sequence"/>
</dbReference>
<dbReference type="InterPro" id="IPR003464">
    <property type="entry name" value="Muconolactone_d_Isoase"/>
</dbReference>
<sequence length="96" mass="11094">MLFKVEMTIAIPDSLPAERVTEIKAQEKAYAQQLQRSGKWRHVWRVAGQFKNVSIFDVESHDELHELLTGLPLYPYMTLAIEPLCRHPSSIRDDDS</sequence>
<evidence type="ECO:0000256" key="1">
    <source>
        <dbReference type="ARBA" id="ARBA00001739"/>
    </source>
</evidence>
<dbReference type="NCBIfam" id="TIGR03221">
    <property type="entry name" value="muco_delta"/>
    <property type="match status" value="1"/>
</dbReference>
<evidence type="ECO:0000256" key="7">
    <source>
        <dbReference type="ARBA" id="ARBA00023235"/>
    </source>
</evidence>
<organism evidence="11 12">
    <name type="scientific">Erwinia aeris</name>
    <dbReference type="NCBI Taxonomy" id="3239803"/>
    <lineage>
        <taxon>Bacteria</taxon>
        <taxon>Pseudomonadati</taxon>
        <taxon>Pseudomonadota</taxon>
        <taxon>Gammaproteobacteria</taxon>
        <taxon>Enterobacterales</taxon>
        <taxon>Erwiniaceae</taxon>
        <taxon>Erwinia</taxon>
    </lineage>
</organism>
<evidence type="ECO:0000256" key="2">
    <source>
        <dbReference type="ARBA" id="ARBA00005193"/>
    </source>
</evidence>
<dbReference type="GO" id="GO:0016159">
    <property type="term" value="F:muconolactone delta-isomerase activity"/>
    <property type="evidence" value="ECO:0007669"/>
    <property type="project" value="UniProtKB-EC"/>
</dbReference>
<evidence type="ECO:0000256" key="4">
    <source>
        <dbReference type="ARBA" id="ARBA00011365"/>
    </source>
</evidence>
<keyword evidence="6 9" id="KW-0058">Aromatic hydrocarbons catabolism</keyword>
<keyword evidence="12" id="KW-1185">Reference proteome</keyword>
<dbReference type="InterPro" id="IPR011008">
    <property type="entry name" value="Dimeric_a/b-barrel"/>
</dbReference>
<dbReference type="Gene3D" id="3.30.70.1060">
    <property type="entry name" value="Dimeric alpha+beta barrel"/>
    <property type="match status" value="1"/>
</dbReference>
<dbReference type="SUPFAM" id="SSF54909">
    <property type="entry name" value="Dimeric alpha+beta barrel"/>
    <property type="match status" value="1"/>
</dbReference>
<comment type="similarity">
    <text evidence="3 9">Belongs to the muconolactone Delta-isomerase family.</text>
</comment>
<keyword evidence="7 9" id="KW-0413">Isomerase</keyword>
<comment type="pathway">
    <text evidence="2 9">Aromatic compound metabolism; beta-ketoadipate pathway; 5-oxo-4,5-dihydro-2-furylacetate from catechol: step 3/3.</text>
</comment>
<evidence type="ECO:0000313" key="11">
    <source>
        <dbReference type="EMBL" id="MEY8769508.1"/>
    </source>
</evidence>
<accession>A0ABV4E3M4</accession>
<proteinExistence type="inferred from homology"/>
<evidence type="ECO:0000256" key="8">
    <source>
        <dbReference type="NCBIfam" id="TIGR03221"/>
    </source>
</evidence>
<dbReference type="PIRSF" id="PIRSF001486">
    <property type="entry name" value="CatC"/>
    <property type="match status" value="1"/>
</dbReference>
<name>A0ABV4E3M4_9GAMM</name>
<gene>
    <name evidence="11" type="primary">catC</name>
    <name evidence="11" type="ORF">AB6T85_03505</name>
</gene>
<comment type="subunit">
    <text evidence="4">Homodecamer.</text>
</comment>
<comment type="caution">
    <text evidence="11">The sequence shown here is derived from an EMBL/GenBank/DDBJ whole genome shotgun (WGS) entry which is preliminary data.</text>
</comment>
<evidence type="ECO:0000256" key="3">
    <source>
        <dbReference type="ARBA" id="ARBA00010882"/>
    </source>
</evidence>
<evidence type="ECO:0000313" key="12">
    <source>
        <dbReference type="Proteomes" id="UP001565243"/>
    </source>
</evidence>
<dbReference type="EMBL" id="JBGFFX010000001">
    <property type="protein sequence ID" value="MEY8769508.1"/>
    <property type="molecule type" value="Genomic_DNA"/>
</dbReference>
<comment type="catalytic activity">
    <reaction evidence="1 9">
        <text>(S)-muconolactone = (4,5-dihydro-5-oxofuran-2-yl)-acetate</text>
        <dbReference type="Rhea" id="RHEA:12348"/>
        <dbReference type="ChEBI" id="CHEBI:58425"/>
        <dbReference type="ChEBI" id="CHEBI:58736"/>
        <dbReference type="EC" id="5.3.3.4"/>
    </reaction>
</comment>
<dbReference type="Pfam" id="PF02426">
    <property type="entry name" value="MIase"/>
    <property type="match status" value="1"/>
</dbReference>